<comment type="pathway">
    <text evidence="3">Protein modification; protein glycosylation.</text>
</comment>
<keyword evidence="5 13" id="KW-0328">Glycosyltransferase</keyword>
<evidence type="ECO:0000256" key="4">
    <source>
        <dbReference type="ARBA" id="ARBA00008661"/>
    </source>
</evidence>
<evidence type="ECO:0000256" key="3">
    <source>
        <dbReference type="ARBA" id="ARBA00004922"/>
    </source>
</evidence>
<evidence type="ECO:0000256" key="12">
    <source>
        <dbReference type="ARBA" id="ARBA00023211"/>
    </source>
</evidence>
<keyword evidence="11 13" id="KW-0472">Membrane</keyword>
<comment type="similarity">
    <text evidence="4 13">Belongs to the glycosyltransferase 31 family.</text>
</comment>
<dbReference type="UniPathway" id="UPA00378"/>
<dbReference type="AlphaFoldDB" id="A0A8J5S3F7"/>
<evidence type="ECO:0000313" key="15">
    <source>
        <dbReference type="EMBL" id="KAG8067436.1"/>
    </source>
</evidence>
<reference evidence="15" key="1">
    <citation type="journal article" date="2021" name="bioRxiv">
        <title>Whole Genome Assembly and Annotation of Northern Wild Rice, Zizania palustris L., Supports a Whole Genome Duplication in the Zizania Genus.</title>
        <authorList>
            <person name="Haas M."/>
            <person name="Kono T."/>
            <person name="Macchietto M."/>
            <person name="Millas R."/>
            <person name="McGilp L."/>
            <person name="Shao M."/>
            <person name="Duquette J."/>
            <person name="Hirsch C.N."/>
            <person name="Kimball J."/>
        </authorList>
    </citation>
    <scope>NUCLEOTIDE SEQUENCE</scope>
    <source>
        <tissue evidence="15">Fresh leaf tissue</tissue>
    </source>
</reference>
<dbReference type="Proteomes" id="UP000729402">
    <property type="component" value="Unassembled WGS sequence"/>
</dbReference>
<evidence type="ECO:0000256" key="1">
    <source>
        <dbReference type="ARBA" id="ARBA00001936"/>
    </source>
</evidence>
<dbReference type="InterPro" id="IPR002659">
    <property type="entry name" value="Glyco_trans_31"/>
</dbReference>
<accession>A0A8J5S3F7</accession>
<keyword evidence="10 13" id="KW-0333">Golgi apparatus</keyword>
<proteinExistence type="inferred from homology"/>
<feature type="region of interest" description="Disordered" evidence="14">
    <location>
        <begin position="28"/>
        <end position="49"/>
    </location>
</feature>
<dbReference type="OrthoDB" id="414175at2759"/>
<dbReference type="GO" id="GO:0008378">
    <property type="term" value="F:galactosyltransferase activity"/>
    <property type="evidence" value="ECO:0007669"/>
    <property type="project" value="TreeGrafter"/>
</dbReference>
<keyword evidence="16" id="KW-1185">Reference proteome</keyword>
<evidence type="ECO:0000256" key="7">
    <source>
        <dbReference type="ARBA" id="ARBA00022692"/>
    </source>
</evidence>
<comment type="caution">
    <text evidence="13">Lacks conserved residue(s) required for the propagation of feature annotation.</text>
</comment>
<dbReference type="PANTHER" id="PTHR11214">
    <property type="entry name" value="BETA-1,3-N-ACETYLGLUCOSAMINYLTRANSFERASE"/>
    <property type="match status" value="1"/>
</dbReference>
<evidence type="ECO:0000256" key="6">
    <source>
        <dbReference type="ARBA" id="ARBA00022679"/>
    </source>
</evidence>
<dbReference type="EC" id="2.4.1.-" evidence="13"/>
<feature type="transmembrane region" description="Helical" evidence="13">
    <location>
        <begin position="60"/>
        <end position="80"/>
    </location>
</feature>
<feature type="compositionally biased region" description="Low complexity" evidence="14">
    <location>
        <begin position="36"/>
        <end position="49"/>
    </location>
</feature>
<gene>
    <name evidence="15" type="ORF">GUJ93_ZPchr0005g15252</name>
</gene>
<keyword evidence="6" id="KW-0808">Transferase</keyword>
<evidence type="ECO:0000256" key="13">
    <source>
        <dbReference type="RuleBase" id="RU363063"/>
    </source>
</evidence>
<evidence type="ECO:0000256" key="5">
    <source>
        <dbReference type="ARBA" id="ARBA00022676"/>
    </source>
</evidence>
<organism evidence="15 16">
    <name type="scientific">Zizania palustris</name>
    <name type="common">Northern wild rice</name>
    <dbReference type="NCBI Taxonomy" id="103762"/>
    <lineage>
        <taxon>Eukaryota</taxon>
        <taxon>Viridiplantae</taxon>
        <taxon>Streptophyta</taxon>
        <taxon>Embryophyta</taxon>
        <taxon>Tracheophyta</taxon>
        <taxon>Spermatophyta</taxon>
        <taxon>Magnoliopsida</taxon>
        <taxon>Liliopsida</taxon>
        <taxon>Poales</taxon>
        <taxon>Poaceae</taxon>
        <taxon>BOP clade</taxon>
        <taxon>Oryzoideae</taxon>
        <taxon>Oryzeae</taxon>
        <taxon>Zizaniinae</taxon>
        <taxon>Zizania</taxon>
    </lineage>
</organism>
<name>A0A8J5S3F7_ZIZPA</name>
<comment type="subcellular location">
    <subcellularLocation>
        <location evidence="2 13">Golgi apparatus membrane</location>
        <topology evidence="2 13">Single-pass type II membrane protein</topology>
    </subcellularLocation>
</comment>
<keyword evidence="9 13" id="KW-1133">Transmembrane helix</keyword>
<reference evidence="15" key="2">
    <citation type="submission" date="2021-02" db="EMBL/GenBank/DDBJ databases">
        <authorList>
            <person name="Kimball J.A."/>
            <person name="Haas M.W."/>
            <person name="Macchietto M."/>
            <person name="Kono T."/>
            <person name="Duquette J."/>
            <person name="Shao M."/>
        </authorList>
    </citation>
    <scope>NUCLEOTIDE SEQUENCE</scope>
    <source>
        <tissue evidence="15">Fresh leaf tissue</tissue>
    </source>
</reference>
<evidence type="ECO:0000256" key="2">
    <source>
        <dbReference type="ARBA" id="ARBA00004323"/>
    </source>
</evidence>
<keyword evidence="8" id="KW-0735">Signal-anchor</keyword>
<evidence type="ECO:0000256" key="8">
    <source>
        <dbReference type="ARBA" id="ARBA00022968"/>
    </source>
</evidence>
<comment type="caution">
    <text evidence="15">The sequence shown here is derived from an EMBL/GenBank/DDBJ whole genome shotgun (WGS) entry which is preliminary data.</text>
</comment>
<evidence type="ECO:0000256" key="10">
    <source>
        <dbReference type="ARBA" id="ARBA00023034"/>
    </source>
</evidence>
<comment type="cofactor">
    <cofactor evidence="1 13">
        <name>Mn(2+)</name>
        <dbReference type="ChEBI" id="CHEBI:29035"/>
    </cofactor>
</comment>
<keyword evidence="7 13" id="KW-0812">Transmembrane</keyword>
<feature type="transmembrane region" description="Helical" evidence="13">
    <location>
        <begin position="280"/>
        <end position="297"/>
    </location>
</feature>
<dbReference type="Pfam" id="PF01762">
    <property type="entry name" value="Galactosyl_T"/>
    <property type="match status" value="1"/>
</dbReference>
<dbReference type="GO" id="GO:0000139">
    <property type="term" value="C:Golgi membrane"/>
    <property type="evidence" value="ECO:0007669"/>
    <property type="project" value="UniProtKB-SubCell"/>
</dbReference>
<evidence type="ECO:0000313" key="16">
    <source>
        <dbReference type="Proteomes" id="UP000729402"/>
    </source>
</evidence>
<evidence type="ECO:0000256" key="9">
    <source>
        <dbReference type="ARBA" id="ARBA00022989"/>
    </source>
</evidence>
<sequence>MPLLRHHHHHADDVLPYHRAVAVNVADDDEAKPRRPYSSFPSPRAPSSSSSSCLASANRLLLLFALACLLVAVASLAFAFSARAGAARRHQPPPAATSVAFRCGRAEDSLRSFLVSSRNYTAGEREKVLAVVGVHTEIGSAARRAALRATWFPPNPEDIVSLEHGTGLSFRFVIGRTKDKEKMADLQKEVDMYHDFLFIDAEEDTKPPQKMLAFFKAAYDMFDAEFYVKADDAIYLRPDRLAALLAKERSHHRTYIGCMKKGPVVNDPNMKWLVHNFETLVLNLFTYFSACMPLIFLE</sequence>
<evidence type="ECO:0000256" key="11">
    <source>
        <dbReference type="ARBA" id="ARBA00023136"/>
    </source>
</evidence>
<keyword evidence="12 13" id="KW-0464">Manganese</keyword>
<evidence type="ECO:0000256" key="14">
    <source>
        <dbReference type="SAM" id="MobiDB-lite"/>
    </source>
</evidence>
<protein>
    <recommendedName>
        <fullName evidence="13">Hexosyltransferase</fullName>
        <ecNumber evidence="13">2.4.1.-</ecNumber>
    </recommendedName>
</protein>
<dbReference type="PANTHER" id="PTHR11214:SF85">
    <property type="entry name" value="BETA-1,3-GALACTOSYLTRANSFERASE 12-RELATED"/>
    <property type="match status" value="1"/>
</dbReference>
<dbReference type="EMBL" id="JAAALK010000284">
    <property type="protein sequence ID" value="KAG8067436.1"/>
    <property type="molecule type" value="Genomic_DNA"/>
</dbReference>